<dbReference type="PANTHER" id="PTHR42801">
    <property type="entry name" value="THIOREDOXIN-DEPENDENT PEROXIDE REDUCTASE"/>
    <property type="match status" value="1"/>
</dbReference>
<dbReference type="PANTHER" id="PTHR42801:SF23">
    <property type="entry name" value="PEROXIREDOXIN DOT5"/>
    <property type="match status" value="1"/>
</dbReference>
<dbReference type="STRING" id="1280837.A0A316VI13"/>
<dbReference type="AlphaFoldDB" id="A0A316VI13"/>
<gene>
    <name evidence="12" type="ORF">FA14DRAFT_159402</name>
</gene>
<dbReference type="PROSITE" id="PS51352">
    <property type="entry name" value="THIOREDOXIN_2"/>
    <property type="match status" value="1"/>
</dbReference>
<evidence type="ECO:0000256" key="4">
    <source>
        <dbReference type="ARBA" id="ARBA00023002"/>
    </source>
</evidence>
<evidence type="ECO:0000256" key="6">
    <source>
        <dbReference type="ARBA" id="ARBA00023284"/>
    </source>
</evidence>
<dbReference type="FunCoup" id="A0A316VI13">
    <property type="interactions" value="173"/>
</dbReference>
<dbReference type="InterPro" id="IPR036249">
    <property type="entry name" value="Thioredoxin-like_sf"/>
</dbReference>
<evidence type="ECO:0000256" key="1">
    <source>
        <dbReference type="ARBA" id="ARBA00013017"/>
    </source>
</evidence>
<comment type="similarity">
    <text evidence="8">Belongs to the peroxiredoxin family. BCP/PrxQ subfamily.</text>
</comment>
<dbReference type="CDD" id="cd03017">
    <property type="entry name" value="PRX_BCP"/>
    <property type="match status" value="1"/>
</dbReference>
<protein>
    <recommendedName>
        <fullName evidence="1">thioredoxin-dependent peroxiredoxin</fullName>
        <ecNumber evidence="1">1.11.1.24</ecNumber>
    </recommendedName>
    <alternativeName>
        <fullName evidence="7">Thioredoxin peroxidase</fullName>
    </alternativeName>
</protein>
<keyword evidence="2" id="KW-0575">Peroxidase</keyword>
<accession>A0A316VI13</accession>
<evidence type="ECO:0000256" key="5">
    <source>
        <dbReference type="ARBA" id="ARBA00023157"/>
    </source>
</evidence>
<keyword evidence="4" id="KW-0560">Oxidoreductase</keyword>
<comment type="catalytic activity">
    <reaction evidence="9">
        <text>a hydroperoxide + [thioredoxin]-dithiol = an alcohol + [thioredoxin]-disulfide + H2O</text>
        <dbReference type="Rhea" id="RHEA:62620"/>
        <dbReference type="Rhea" id="RHEA-COMP:10698"/>
        <dbReference type="Rhea" id="RHEA-COMP:10700"/>
        <dbReference type="ChEBI" id="CHEBI:15377"/>
        <dbReference type="ChEBI" id="CHEBI:29950"/>
        <dbReference type="ChEBI" id="CHEBI:30879"/>
        <dbReference type="ChEBI" id="CHEBI:35924"/>
        <dbReference type="ChEBI" id="CHEBI:50058"/>
        <dbReference type="EC" id="1.11.1.24"/>
    </reaction>
</comment>
<dbReference type="EMBL" id="KZ819602">
    <property type="protein sequence ID" value="PWN37279.1"/>
    <property type="molecule type" value="Genomic_DNA"/>
</dbReference>
<organism evidence="12 13">
    <name type="scientific">Meira miltonrushii</name>
    <dbReference type="NCBI Taxonomy" id="1280837"/>
    <lineage>
        <taxon>Eukaryota</taxon>
        <taxon>Fungi</taxon>
        <taxon>Dikarya</taxon>
        <taxon>Basidiomycota</taxon>
        <taxon>Ustilaginomycotina</taxon>
        <taxon>Exobasidiomycetes</taxon>
        <taxon>Exobasidiales</taxon>
        <taxon>Brachybasidiaceae</taxon>
        <taxon>Meira</taxon>
    </lineage>
</organism>
<dbReference type="SUPFAM" id="SSF52833">
    <property type="entry name" value="Thioredoxin-like"/>
    <property type="match status" value="1"/>
</dbReference>
<evidence type="ECO:0000256" key="2">
    <source>
        <dbReference type="ARBA" id="ARBA00022559"/>
    </source>
</evidence>
<keyword evidence="13" id="KW-1185">Reference proteome</keyword>
<name>A0A316VI13_9BASI</name>
<dbReference type="Proteomes" id="UP000245771">
    <property type="component" value="Unassembled WGS sequence"/>
</dbReference>
<dbReference type="InterPro" id="IPR000866">
    <property type="entry name" value="AhpC/TSA"/>
</dbReference>
<evidence type="ECO:0000256" key="3">
    <source>
        <dbReference type="ARBA" id="ARBA00022862"/>
    </source>
</evidence>
<proteinExistence type="inferred from homology"/>
<dbReference type="InterPro" id="IPR050924">
    <property type="entry name" value="Peroxiredoxin_BCP/PrxQ"/>
</dbReference>
<feature type="region of interest" description="Disordered" evidence="10">
    <location>
        <begin position="1"/>
        <end position="83"/>
    </location>
</feature>
<dbReference type="Pfam" id="PF00578">
    <property type="entry name" value="AhpC-TSA"/>
    <property type="match status" value="1"/>
</dbReference>
<dbReference type="GO" id="GO:0008379">
    <property type="term" value="F:thioredoxin peroxidase activity"/>
    <property type="evidence" value="ECO:0007669"/>
    <property type="project" value="TreeGrafter"/>
</dbReference>
<dbReference type="GO" id="GO:0034599">
    <property type="term" value="P:cellular response to oxidative stress"/>
    <property type="evidence" value="ECO:0007669"/>
    <property type="project" value="TreeGrafter"/>
</dbReference>
<dbReference type="EC" id="1.11.1.24" evidence="1"/>
<evidence type="ECO:0000256" key="10">
    <source>
        <dbReference type="SAM" id="MobiDB-lite"/>
    </source>
</evidence>
<dbReference type="InterPro" id="IPR013766">
    <property type="entry name" value="Thioredoxin_domain"/>
</dbReference>
<dbReference type="GO" id="GO:0005737">
    <property type="term" value="C:cytoplasm"/>
    <property type="evidence" value="ECO:0007669"/>
    <property type="project" value="TreeGrafter"/>
</dbReference>
<reference evidence="12 13" key="1">
    <citation type="journal article" date="2018" name="Mol. Biol. Evol.">
        <title>Broad Genomic Sampling Reveals a Smut Pathogenic Ancestry of the Fungal Clade Ustilaginomycotina.</title>
        <authorList>
            <person name="Kijpornyongpan T."/>
            <person name="Mondo S.J."/>
            <person name="Barry K."/>
            <person name="Sandor L."/>
            <person name="Lee J."/>
            <person name="Lipzen A."/>
            <person name="Pangilinan J."/>
            <person name="LaButti K."/>
            <person name="Hainaut M."/>
            <person name="Henrissat B."/>
            <person name="Grigoriev I.V."/>
            <person name="Spatafora J.W."/>
            <person name="Aime M.C."/>
        </authorList>
    </citation>
    <scope>NUCLEOTIDE SEQUENCE [LARGE SCALE GENOMIC DNA]</scope>
    <source>
        <strain evidence="12 13">MCA 3882</strain>
    </source>
</reference>
<dbReference type="RefSeq" id="XP_025357581.1">
    <property type="nucleotide sequence ID" value="XM_025498195.1"/>
</dbReference>
<feature type="domain" description="Thioredoxin" evidence="11">
    <location>
        <begin position="79"/>
        <end position="219"/>
    </location>
</feature>
<keyword evidence="3" id="KW-0049">Antioxidant</keyword>
<evidence type="ECO:0000259" key="11">
    <source>
        <dbReference type="PROSITE" id="PS51352"/>
    </source>
</evidence>
<dbReference type="GO" id="GO:0045454">
    <property type="term" value="P:cell redox homeostasis"/>
    <property type="evidence" value="ECO:0007669"/>
    <property type="project" value="TreeGrafter"/>
</dbReference>
<keyword evidence="6" id="KW-0676">Redox-active center</keyword>
<evidence type="ECO:0000256" key="8">
    <source>
        <dbReference type="ARBA" id="ARBA00038489"/>
    </source>
</evidence>
<evidence type="ECO:0000313" key="13">
    <source>
        <dbReference type="Proteomes" id="UP000245771"/>
    </source>
</evidence>
<dbReference type="OrthoDB" id="338622at2759"/>
<sequence>MSTTEATRRTSSRIANRAAPPAPSTSKAAGSSSKKRTAPVAKTNTDKEPTTTKTKKVKAESSSDDADAAADTTSNGGVLSVGDALPSISLKNETGTEVDVSTLKKTVIFTYPKANTGGCTAQACLFRDEYAEWTKLGFQVFGLSNDGLTSLKNWKDKKGFQYHLLSDPKRDLIGALTGSKTQTRRSHFVIDGEGKLALSSLSVKPAESSPAALKFAKSL</sequence>
<dbReference type="Gene3D" id="3.40.30.10">
    <property type="entry name" value="Glutaredoxin"/>
    <property type="match status" value="1"/>
</dbReference>
<evidence type="ECO:0000256" key="9">
    <source>
        <dbReference type="ARBA" id="ARBA00049091"/>
    </source>
</evidence>
<evidence type="ECO:0000313" key="12">
    <source>
        <dbReference type="EMBL" id="PWN37279.1"/>
    </source>
</evidence>
<evidence type="ECO:0000256" key="7">
    <source>
        <dbReference type="ARBA" id="ARBA00032824"/>
    </source>
</evidence>
<dbReference type="GeneID" id="37019976"/>
<dbReference type="InParanoid" id="A0A316VI13"/>
<keyword evidence="5" id="KW-1015">Disulfide bond</keyword>